<dbReference type="EMBL" id="LAZR01014428">
    <property type="protein sequence ID" value="KKM17531.1"/>
    <property type="molecule type" value="Genomic_DNA"/>
</dbReference>
<dbReference type="Gene3D" id="3.30.2120.10">
    <property type="entry name" value="Bacillus phage protein-like"/>
    <property type="match status" value="1"/>
</dbReference>
<proteinExistence type="predicted"/>
<feature type="domain" description="Phage ABA sandwich" evidence="1">
    <location>
        <begin position="13"/>
        <end position="119"/>
    </location>
</feature>
<dbReference type="InterPro" id="IPR041270">
    <property type="entry name" value="Phage_ABA_S"/>
</dbReference>
<dbReference type="AlphaFoldDB" id="A0A0F9HQE2"/>
<evidence type="ECO:0000313" key="2">
    <source>
        <dbReference type="EMBL" id="KKM17531.1"/>
    </source>
</evidence>
<gene>
    <name evidence="2" type="ORF">LCGC14_1674840</name>
</gene>
<comment type="caution">
    <text evidence="2">The sequence shown here is derived from an EMBL/GenBank/DDBJ whole genome shotgun (WGS) entry which is preliminary data.</text>
</comment>
<evidence type="ECO:0000259" key="1">
    <source>
        <dbReference type="Pfam" id="PF18066"/>
    </source>
</evidence>
<reference evidence="2" key="1">
    <citation type="journal article" date="2015" name="Nature">
        <title>Complex archaea that bridge the gap between prokaryotes and eukaryotes.</title>
        <authorList>
            <person name="Spang A."/>
            <person name="Saw J.H."/>
            <person name="Jorgensen S.L."/>
            <person name="Zaremba-Niedzwiedzka K."/>
            <person name="Martijn J."/>
            <person name="Lind A.E."/>
            <person name="van Eijk R."/>
            <person name="Schleper C."/>
            <person name="Guy L."/>
            <person name="Ettema T.J."/>
        </authorList>
    </citation>
    <scope>NUCLEOTIDE SEQUENCE</scope>
</reference>
<accession>A0A0F9HQE2</accession>
<protein>
    <recommendedName>
        <fullName evidence="1">Phage ABA sandwich domain-containing protein</fullName>
    </recommendedName>
</protein>
<name>A0A0F9HQE2_9ZZZZ</name>
<organism evidence="2">
    <name type="scientific">marine sediment metagenome</name>
    <dbReference type="NCBI Taxonomy" id="412755"/>
    <lineage>
        <taxon>unclassified sequences</taxon>
        <taxon>metagenomes</taxon>
        <taxon>ecological metagenomes</taxon>
    </lineage>
</organism>
<sequence>MYELMDDSELDAAVAREVMGWKLDETLMRTNRIVWHEHYSSECIPQGASSIYKIHNDWHPSFDLRAALKALDKFNEWTIDFDRTERLPYTVAIINPVNGEFLGMCHSKTMPDAACRAALEAVSHGIIDKVIS</sequence>
<dbReference type="Pfam" id="PF18066">
    <property type="entry name" value="Phage_ABA_S"/>
    <property type="match status" value="1"/>
</dbReference>
<dbReference type="InterPro" id="IPR028985">
    <property type="entry name" value="Bacillus_phage_prot-like"/>
</dbReference>